<feature type="chain" id="PRO_5037930199" evidence="1">
    <location>
        <begin position="22"/>
        <end position="154"/>
    </location>
</feature>
<evidence type="ECO:0000256" key="1">
    <source>
        <dbReference type="SAM" id="SignalP"/>
    </source>
</evidence>
<dbReference type="EMBL" id="CP072110">
    <property type="protein sequence ID" value="QTH62785.1"/>
    <property type="molecule type" value="Genomic_DNA"/>
</dbReference>
<dbReference type="RefSeq" id="WP_208830284.1">
    <property type="nucleotide sequence ID" value="NZ_CP072110.1"/>
</dbReference>
<feature type="signal peptide" evidence="1">
    <location>
        <begin position="1"/>
        <end position="21"/>
    </location>
</feature>
<organism evidence="2 3">
    <name type="scientific">Psychrosphaera ytuae</name>
    <dbReference type="NCBI Taxonomy" id="2820710"/>
    <lineage>
        <taxon>Bacteria</taxon>
        <taxon>Pseudomonadati</taxon>
        <taxon>Pseudomonadota</taxon>
        <taxon>Gammaproteobacteria</taxon>
        <taxon>Alteromonadales</taxon>
        <taxon>Pseudoalteromonadaceae</taxon>
        <taxon>Psychrosphaera</taxon>
    </lineage>
</organism>
<sequence>MKSLFIISTVFMLALANPVDASQTFGTGANTSDVSKISDILATPETYMDKDVTIKGTIVKVCKKRGCWMELASDKRFQSFRVKVRDGDMVFPMTAMGKTAFATGKIQAFPLSLERTKSYLAYQAEEMNEEFDPASVTEPMTVYQLAPHGVTIQD</sequence>
<keyword evidence="3" id="KW-1185">Reference proteome</keyword>
<gene>
    <name evidence="2" type="ORF">J1N51_08335</name>
</gene>
<keyword evidence="1" id="KW-0732">Signal</keyword>
<evidence type="ECO:0000313" key="3">
    <source>
        <dbReference type="Proteomes" id="UP000682739"/>
    </source>
</evidence>
<name>A0A975DBV1_9GAMM</name>
<dbReference type="Proteomes" id="UP000682739">
    <property type="component" value="Chromosome"/>
</dbReference>
<dbReference type="AlphaFoldDB" id="A0A975DBV1"/>
<reference evidence="2" key="1">
    <citation type="submission" date="2021-03" db="EMBL/GenBank/DDBJ databases">
        <title>Description of Psychrosphaera ytuae sp. nov. isolated from deep sea sediment of South China Sea.</title>
        <authorList>
            <person name="Zhang J."/>
            <person name="Xu X.-D."/>
        </authorList>
    </citation>
    <scope>NUCLEOTIDE SEQUENCE</scope>
    <source>
        <strain evidence="2">MTZ26</strain>
    </source>
</reference>
<protein>
    <submittedName>
        <fullName evidence="2">DUF4920 domain-containing protein</fullName>
    </submittedName>
</protein>
<accession>A0A975DBV1</accession>
<dbReference type="InterPro" id="IPR032577">
    <property type="entry name" value="DUF4920"/>
</dbReference>
<dbReference type="Pfam" id="PF16267">
    <property type="entry name" value="DUF4920"/>
    <property type="match status" value="1"/>
</dbReference>
<evidence type="ECO:0000313" key="2">
    <source>
        <dbReference type="EMBL" id="QTH62785.1"/>
    </source>
</evidence>
<dbReference type="KEGG" id="psym:J1N51_08335"/>
<proteinExistence type="predicted"/>